<feature type="signal peptide" evidence="1">
    <location>
        <begin position="1"/>
        <end position="19"/>
    </location>
</feature>
<dbReference type="InterPro" id="IPR015920">
    <property type="entry name" value="Cellobiose_DH-like_cyt"/>
</dbReference>
<dbReference type="PANTHER" id="PTHR47797">
    <property type="entry name" value="DEHYDROGENASE, PUTATIVE (AFU_ORTHOLOGUE AFUA_8G05805)-RELATED"/>
    <property type="match status" value="1"/>
</dbReference>
<feature type="domain" description="Cellobiose dehydrogenase-like cytochrome" evidence="2">
    <location>
        <begin position="26"/>
        <end position="202"/>
    </location>
</feature>
<dbReference type="Gene3D" id="2.60.40.1210">
    <property type="entry name" value="Cellobiose dehydrogenase, cytochrome domain"/>
    <property type="match status" value="1"/>
</dbReference>
<proteinExistence type="predicted"/>
<dbReference type="Proteomes" id="UP000799778">
    <property type="component" value="Unassembled WGS sequence"/>
</dbReference>
<evidence type="ECO:0000313" key="3">
    <source>
        <dbReference type="EMBL" id="KAF2010188.1"/>
    </source>
</evidence>
<keyword evidence="4" id="KW-1185">Reference proteome</keyword>
<dbReference type="SUPFAM" id="SSF49344">
    <property type="entry name" value="CBD9-like"/>
    <property type="match status" value="1"/>
</dbReference>
<name>A0A6A5XB35_9PLEO</name>
<protein>
    <submittedName>
        <fullName evidence="3">Iron reductase domain protein</fullName>
    </submittedName>
</protein>
<reference evidence="3" key="1">
    <citation type="journal article" date="2020" name="Stud. Mycol.">
        <title>101 Dothideomycetes genomes: a test case for predicting lifestyles and emergence of pathogens.</title>
        <authorList>
            <person name="Haridas S."/>
            <person name="Albert R."/>
            <person name="Binder M."/>
            <person name="Bloem J."/>
            <person name="Labutti K."/>
            <person name="Salamov A."/>
            <person name="Andreopoulos B."/>
            <person name="Baker S."/>
            <person name="Barry K."/>
            <person name="Bills G."/>
            <person name="Bluhm B."/>
            <person name="Cannon C."/>
            <person name="Castanera R."/>
            <person name="Culley D."/>
            <person name="Daum C."/>
            <person name="Ezra D."/>
            <person name="Gonzalez J."/>
            <person name="Henrissat B."/>
            <person name="Kuo A."/>
            <person name="Liang C."/>
            <person name="Lipzen A."/>
            <person name="Lutzoni F."/>
            <person name="Magnuson J."/>
            <person name="Mondo S."/>
            <person name="Nolan M."/>
            <person name="Ohm R."/>
            <person name="Pangilinan J."/>
            <person name="Park H.-J."/>
            <person name="Ramirez L."/>
            <person name="Alfaro M."/>
            <person name="Sun H."/>
            <person name="Tritt A."/>
            <person name="Yoshinaga Y."/>
            <person name="Zwiers L.-H."/>
            <person name="Turgeon B."/>
            <person name="Goodwin S."/>
            <person name="Spatafora J."/>
            <person name="Crous P."/>
            <person name="Grigoriev I."/>
        </authorList>
    </citation>
    <scope>NUCLEOTIDE SEQUENCE</scope>
    <source>
        <strain evidence="3">CBS 175.79</strain>
    </source>
</reference>
<organism evidence="3 4">
    <name type="scientific">Aaosphaeria arxii CBS 175.79</name>
    <dbReference type="NCBI Taxonomy" id="1450172"/>
    <lineage>
        <taxon>Eukaryota</taxon>
        <taxon>Fungi</taxon>
        <taxon>Dikarya</taxon>
        <taxon>Ascomycota</taxon>
        <taxon>Pezizomycotina</taxon>
        <taxon>Dothideomycetes</taxon>
        <taxon>Pleosporomycetidae</taxon>
        <taxon>Pleosporales</taxon>
        <taxon>Pleosporales incertae sedis</taxon>
        <taxon>Aaosphaeria</taxon>
    </lineage>
</organism>
<dbReference type="PANTHER" id="PTHR47797:SF5">
    <property type="entry name" value="CELLOBIOSE DEHYDROGENASE CYTOCHROME DOMAIN-CONTAINING PROTEIN"/>
    <property type="match status" value="1"/>
</dbReference>
<dbReference type="EMBL" id="ML978077">
    <property type="protein sequence ID" value="KAF2010188.1"/>
    <property type="molecule type" value="Genomic_DNA"/>
</dbReference>
<evidence type="ECO:0000259" key="2">
    <source>
        <dbReference type="Pfam" id="PF16010"/>
    </source>
</evidence>
<dbReference type="AlphaFoldDB" id="A0A6A5XB35"/>
<sequence length="206" mass="22256">MQFTQFLLVAFCLYGQVFSQFVASKFYDTSSGITYASITITGVAYRVALPPLNSPNPDAIIQIVSPTKNGWCGFSWGGRMLRSPLSIAWATKQTSGQQAIIGNWMATAYARPSPYSGASHTPIAISPSKTNGTHWTATARCIGCTKWDTTDLTTKSGETRFAYACSTTAPTNPSSNTSSFSVHDSPGSWLHDLNIARNSSFSNWIA</sequence>
<gene>
    <name evidence="3" type="ORF">BU24DRAFT_428207</name>
</gene>
<dbReference type="Pfam" id="PF16010">
    <property type="entry name" value="CDH-cyt"/>
    <property type="match status" value="1"/>
</dbReference>
<accession>A0A6A5XB35</accession>
<evidence type="ECO:0000313" key="4">
    <source>
        <dbReference type="Proteomes" id="UP000799778"/>
    </source>
</evidence>
<feature type="chain" id="PRO_5025679944" evidence="1">
    <location>
        <begin position="20"/>
        <end position="206"/>
    </location>
</feature>
<dbReference type="GeneID" id="54286812"/>
<evidence type="ECO:0000256" key="1">
    <source>
        <dbReference type="SAM" id="SignalP"/>
    </source>
</evidence>
<dbReference type="CDD" id="cd09630">
    <property type="entry name" value="CDH_like_cytochrome"/>
    <property type="match status" value="1"/>
</dbReference>
<dbReference type="OrthoDB" id="413885at2759"/>
<keyword evidence="1" id="KW-0732">Signal</keyword>
<dbReference type="RefSeq" id="XP_033378527.1">
    <property type="nucleotide sequence ID" value="XM_033529415.1"/>
</dbReference>